<evidence type="ECO:0000256" key="1">
    <source>
        <dbReference type="ARBA" id="ARBA00004167"/>
    </source>
</evidence>
<dbReference type="AlphaFoldDB" id="A0AAP9GU38"/>
<dbReference type="NCBIfam" id="TIGR02532">
    <property type="entry name" value="IV_pilin_GFxxxE"/>
    <property type="match status" value="1"/>
</dbReference>
<dbReference type="PANTHER" id="PTHR30093:SF44">
    <property type="entry name" value="TYPE II SECRETION SYSTEM CORE PROTEIN G"/>
    <property type="match status" value="1"/>
</dbReference>
<dbReference type="InterPro" id="IPR045584">
    <property type="entry name" value="Pilin-like"/>
</dbReference>
<evidence type="ECO:0000256" key="2">
    <source>
        <dbReference type="ARBA" id="ARBA00022481"/>
    </source>
</evidence>
<evidence type="ECO:0000313" key="7">
    <source>
        <dbReference type="EMBL" id="QGM26659.1"/>
    </source>
</evidence>
<reference evidence="8" key="1">
    <citation type="submission" date="2019-11" db="EMBL/GenBank/DDBJ databases">
        <title>Escherichia coli 1916D6.</title>
        <authorList>
            <person name="Yao H."/>
            <person name="Du X."/>
            <person name="Yu R."/>
            <person name="Li A."/>
        </authorList>
    </citation>
    <scope>NUCLEOTIDE SEQUENCE [LARGE SCALE GENOMIC DNA]</scope>
    <source>
        <strain evidence="8">19110F47</strain>
    </source>
</reference>
<dbReference type="GO" id="GO:0015627">
    <property type="term" value="C:type II protein secretion system complex"/>
    <property type="evidence" value="ECO:0007669"/>
    <property type="project" value="InterPro"/>
</dbReference>
<dbReference type="RefSeq" id="WP_154320272.1">
    <property type="nucleotide sequence ID" value="NZ_CP046045.1"/>
</dbReference>
<evidence type="ECO:0000256" key="4">
    <source>
        <dbReference type="ARBA" id="ARBA00022989"/>
    </source>
</evidence>
<dbReference type="InterPro" id="IPR012902">
    <property type="entry name" value="N_methyl_site"/>
</dbReference>
<dbReference type="PANTHER" id="PTHR30093">
    <property type="entry name" value="GENERAL SECRETION PATHWAY PROTEIN G"/>
    <property type="match status" value="1"/>
</dbReference>
<feature type="transmembrane region" description="Helical" evidence="6">
    <location>
        <begin position="30"/>
        <end position="51"/>
    </location>
</feature>
<proteinExistence type="predicted"/>
<dbReference type="PRINTS" id="PR00813">
    <property type="entry name" value="BCTERIALGSPG"/>
</dbReference>
<dbReference type="Gene3D" id="3.30.700.10">
    <property type="entry name" value="Glycoprotein, Type 4 Pilin"/>
    <property type="match status" value="1"/>
</dbReference>
<sequence>MSHLNSINKGNTVAKCHSVTFKNGFTLIEVMVVVVILAIISAIALPSYVAYTRKAAASQAEQEMQKIAEQLERHKSRNFSYKGFDPNYIYGSNAPMTEVTLKEYSITIRDMNTGKLLTSADADMRGRNWSIKAETTDSQNYNYLFTSTGIRCKSKASISTYQSCPGTETW</sequence>
<evidence type="ECO:0000256" key="3">
    <source>
        <dbReference type="ARBA" id="ARBA00022692"/>
    </source>
</evidence>
<dbReference type="InterPro" id="IPR000983">
    <property type="entry name" value="Bac_GSPG_pilin"/>
</dbReference>
<keyword evidence="4 6" id="KW-1133">Transmembrane helix</keyword>
<dbReference type="EMBL" id="CP046045">
    <property type="protein sequence ID" value="QGM26659.1"/>
    <property type="molecule type" value="Genomic_DNA"/>
</dbReference>
<name>A0AAP9GU38_9GAMM</name>
<protein>
    <submittedName>
        <fullName evidence="7">Prepilin-type N-terminal cleavage/methylation domain-containing protein</fullName>
    </submittedName>
</protein>
<evidence type="ECO:0000256" key="6">
    <source>
        <dbReference type="SAM" id="Phobius"/>
    </source>
</evidence>
<keyword evidence="2" id="KW-0488">Methylation</keyword>
<accession>A0AAP9GU38</accession>
<dbReference type="Pfam" id="PF07963">
    <property type="entry name" value="N_methyl"/>
    <property type="match status" value="1"/>
</dbReference>
<dbReference type="GO" id="GO:0015628">
    <property type="term" value="P:protein secretion by the type II secretion system"/>
    <property type="evidence" value="ECO:0007669"/>
    <property type="project" value="InterPro"/>
</dbReference>
<dbReference type="Proteomes" id="UP000405075">
    <property type="component" value="Chromosome"/>
</dbReference>
<evidence type="ECO:0000313" key="8">
    <source>
        <dbReference type="Proteomes" id="UP000405075"/>
    </source>
</evidence>
<dbReference type="SUPFAM" id="SSF54523">
    <property type="entry name" value="Pili subunits"/>
    <property type="match status" value="1"/>
</dbReference>
<dbReference type="GO" id="GO:0016020">
    <property type="term" value="C:membrane"/>
    <property type="evidence" value="ECO:0007669"/>
    <property type="project" value="UniProtKB-SubCell"/>
</dbReference>
<keyword evidence="3 6" id="KW-0812">Transmembrane</keyword>
<evidence type="ECO:0000256" key="5">
    <source>
        <dbReference type="ARBA" id="ARBA00023136"/>
    </source>
</evidence>
<gene>
    <name evidence="7" type="ORF">GJD93_02650</name>
</gene>
<keyword evidence="5 6" id="KW-0472">Membrane</keyword>
<organism evidence="7 8">
    <name type="scientific">Acinetobacter towneri</name>
    <dbReference type="NCBI Taxonomy" id="202956"/>
    <lineage>
        <taxon>Bacteria</taxon>
        <taxon>Pseudomonadati</taxon>
        <taxon>Pseudomonadota</taxon>
        <taxon>Gammaproteobacteria</taxon>
        <taxon>Moraxellales</taxon>
        <taxon>Moraxellaceae</taxon>
        <taxon>Acinetobacter</taxon>
    </lineage>
</organism>
<comment type="subcellular location">
    <subcellularLocation>
        <location evidence="1">Membrane</location>
        <topology evidence="1">Single-pass membrane protein</topology>
    </subcellularLocation>
</comment>